<comment type="caution">
    <text evidence="4">The sequence shown here is derived from an EMBL/GenBank/DDBJ whole genome shotgun (WGS) entry which is preliminary data.</text>
</comment>
<dbReference type="PANTHER" id="PTHR22939">
    <property type="entry name" value="SERINE PROTEASE FAMILY S1C HTRA-RELATED"/>
    <property type="match status" value="1"/>
</dbReference>
<dbReference type="PROSITE" id="PS50106">
    <property type="entry name" value="PDZ"/>
    <property type="match status" value="1"/>
</dbReference>
<dbReference type="Pfam" id="PF13365">
    <property type="entry name" value="Trypsin_2"/>
    <property type="match status" value="1"/>
</dbReference>
<dbReference type="InterPro" id="IPR036034">
    <property type="entry name" value="PDZ_sf"/>
</dbReference>
<dbReference type="GO" id="GO:0006508">
    <property type="term" value="P:proteolysis"/>
    <property type="evidence" value="ECO:0007669"/>
    <property type="project" value="UniProtKB-KW"/>
</dbReference>
<comment type="similarity">
    <text evidence="1">Belongs to the peptidase S1C family.</text>
</comment>
<feature type="chain" id="PRO_5046324547" evidence="2">
    <location>
        <begin position="25"/>
        <end position="558"/>
    </location>
</feature>
<dbReference type="GO" id="GO:0008233">
    <property type="term" value="F:peptidase activity"/>
    <property type="evidence" value="ECO:0007669"/>
    <property type="project" value="UniProtKB-KW"/>
</dbReference>
<feature type="signal peptide" evidence="2">
    <location>
        <begin position="1"/>
        <end position="24"/>
    </location>
</feature>
<dbReference type="InterPro" id="IPR043504">
    <property type="entry name" value="Peptidase_S1_PA_chymotrypsin"/>
</dbReference>
<accession>A0ABW9JMF2</accession>
<dbReference type="Gene3D" id="2.40.10.120">
    <property type="match status" value="1"/>
</dbReference>
<gene>
    <name evidence="4" type="ORF">E5L68_016985</name>
</gene>
<evidence type="ECO:0000313" key="4">
    <source>
        <dbReference type="EMBL" id="MFN0293091.1"/>
    </source>
</evidence>
<dbReference type="SUPFAM" id="SSF50494">
    <property type="entry name" value="Trypsin-like serine proteases"/>
    <property type="match status" value="2"/>
</dbReference>
<dbReference type="InterPro" id="IPR009003">
    <property type="entry name" value="Peptidase_S1_PA"/>
</dbReference>
<dbReference type="Pfam" id="PF13180">
    <property type="entry name" value="PDZ_2"/>
    <property type="match status" value="1"/>
</dbReference>
<protein>
    <submittedName>
        <fullName evidence="4">S1C family serine protease</fullName>
        <ecNumber evidence="4">3.4.21.-</ecNumber>
    </submittedName>
</protein>
<dbReference type="RefSeq" id="WP_171046927.1">
    <property type="nucleotide sequence ID" value="NZ_SRMP02000045.1"/>
</dbReference>
<dbReference type="Gene3D" id="2.30.42.10">
    <property type="match status" value="1"/>
</dbReference>
<feature type="domain" description="PDZ" evidence="3">
    <location>
        <begin position="388"/>
        <end position="441"/>
    </location>
</feature>
<evidence type="ECO:0000256" key="2">
    <source>
        <dbReference type="SAM" id="SignalP"/>
    </source>
</evidence>
<dbReference type="EC" id="3.4.21.-" evidence="4"/>
<organism evidence="4 5">
    <name type="scientific">Pedobacter helvus</name>
    <dbReference type="NCBI Taxonomy" id="2563444"/>
    <lineage>
        <taxon>Bacteria</taxon>
        <taxon>Pseudomonadati</taxon>
        <taxon>Bacteroidota</taxon>
        <taxon>Sphingobacteriia</taxon>
        <taxon>Sphingobacteriales</taxon>
        <taxon>Sphingobacteriaceae</taxon>
        <taxon>Pedobacter</taxon>
    </lineage>
</organism>
<name>A0ABW9JMF2_9SPHI</name>
<keyword evidence="2" id="KW-0732">Signal</keyword>
<keyword evidence="5" id="KW-1185">Reference proteome</keyword>
<keyword evidence="4" id="KW-0378">Hydrolase</keyword>
<dbReference type="InterPro" id="IPR001478">
    <property type="entry name" value="PDZ"/>
</dbReference>
<dbReference type="Proteomes" id="UP001517367">
    <property type="component" value="Unassembled WGS sequence"/>
</dbReference>
<dbReference type="SUPFAM" id="SSF50156">
    <property type="entry name" value="PDZ domain-like"/>
    <property type="match status" value="1"/>
</dbReference>
<evidence type="ECO:0000256" key="1">
    <source>
        <dbReference type="ARBA" id="ARBA00010541"/>
    </source>
</evidence>
<dbReference type="Gene3D" id="2.40.10.10">
    <property type="entry name" value="Trypsin-like serine proteases"/>
    <property type="match status" value="1"/>
</dbReference>
<evidence type="ECO:0000313" key="5">
    <source>
        <dbReference type="Proteomes" id="UP001517367"/>
    </source>
</evidence>
<dbReference type="SMART" id="SM00228">
    <property type="entry name" value="PDZ"/>
    <property type="match status" value="1"/>
</dbReference>
<evidence type="ECO:0000259" key="3">
    <source>
        <dbReference type="PROSITE" id="PS50106"/>
    </source>
</evidence>
<reference evidence="4 5" key="1">
    <citation type="submission" date="2024-12" db="EMBL/GenBank/DDBJ databases">
        <authorList>
            <person name="Hu S."/>
        </authorList>
    </citation>
    <scope>NUCLEOTIDE SEQUENCE [LARGE SCALE GENOMIC DNA]</scope>
    <source>
        <strain evidence="4 5">P-25</strain>
    </source>
</reference>
<keyword evidence="4" id="KW-0645">Protease</keyword>
<dbReference type="EMBL" id="SRMP02000045">
    <property type="protein sequence ID" value="MFN0293091.1"/>
    <property type="molecule type" value="Genomic_DNA"/>
</dbReference>
<proteinExistence type="inferred from homology"/>
<sequence>MNSIYKKLAMLLLGSILLTVNAYAQKKQLKQFEEIVAQAISKSYPASVRMWSFDVKQNQRTGAQFSGVVVTADGYILTAAHTTNPGTNYKVFFPDGKECIAIALGRIDNPKTPGMPDVGMMKITDQGVWPFAEMGYSHSLLAGEPCISIAYPESLDQKLPTLRLGRVAEVKNQYGFIRSTCKMEPGDSGGPLFDYHGRVIGLHSAIDVGEDQNFEIPVDLYRNYWTALQQEITYTDFPKLKDSVGKDPLAATLLQERKQKKLHPNFSKHTSNSSCLTLISTTPSGQQEVLGTLFNQLDQQGAKHQFLVTKLSMLGENPQLKLFPECKLAVVAKDKENDLALLAVKGANHLSGGIDLAKVAVGSVNMGKLIYHEKEAGKLVAGVLGSEIFSLPKNTSRPYLGAMLKFNSQPALFSLINPESPAGTAGIKVGDELVAFNGQKITKANDLVPVLIKHWPGDEVTLTWKNDTTTFTKSLVLAGVKKSASNHPAERIEGGKSERRDGFEQVFAHDANVKAYDCGSPVFDLEGKFLGLNIARFSRTTSLALPAAVVLQFVKRSI</sequence>
<dbReference type="PANTHER" id="PTHR22939:SF129">
    <property type="entry name" value="SERINE PROTEASE HTRA2, MITOCHONDRIAL"/>
    <property type="match status" value="1"/>
</dbReference>